<sequence length="178" mass="20146">MKMKKYSPLKEHTDAKLRYAQLYLDALKEPKVVGSDLEKAHQGSFLFHLNGVVDAFLAEINELYGLGLKGKHLTIDHLKSAKPESKKSLKEVKKLGKLLGKKNWLAELRSFDPNNVKPAKKGKKSEVDKEVSNLVEEVVIIPTNPIMERFEDWQAKMRRLISELRESALLGSGKAPKK</sequence>
<proteinExistence type="predicted"/>
<gene>
    <name evidence="1" type="ORF">NU887_12445</name>
</gene>
<evidence type="ECO:0000313" key="1">
    <source>
        <dbReference type="EMBL" id="MCR9015850.1"/>
    </source>
</evidence>
<comment type="caution">
    <text evidence="1">The sequence shown here is derived from an EMBL/GenBank/DDBJ whole genome shotgun (WGS) entry which is preliminary data.</text>
</comment>
<keyword evidence="2" id="KW-1185">Reference proteome</keyword>
<reference evidence="1" key="1">
    <citation type="submission" date="2022-08" db="EMBL/GenBank/DDBJ databases">
        <authorList>
            <person name="Zhang D."/>
        </authorList>
    </citation>
    <scope>NUCLEOTIDE SEQUENCE</scope>
    <source>
        <strain evidence="1">XJ19-11</strain>
    </source>
</reference>
<dbReference type="Pfam" id="PF20227">
    <property type="entry name" value="DUF6586"/>
    <property type="match status" value="1"/>
</dbReference>
<dbReference type="InterPro" id="IPR046493">
    <property type="entry name" value="DUF6586"/>
</dbReference>
<organism evidence="1 2">
    <name type="scientific">Aquiflexum gelatinilyticum</name>
    <dbReference type="NCBI Taxonomy" id="2961943"/>
    <lineage>
        <taxon>Bacteria</taxon>
        <taxon>Pseudomonadati</taxon>
        <taxon>Bacteroidota</taxon>
        <taxon>Cytophagia</taxon>
        <taxon>Cytophagales</taxon>
        <taxon>Cyclobacteriaceae</taxon>
        <taxon>Aquiflexum</taxon>
    </lineage>
</organism>
<dbReference type="Proteomes" id="UP001142175">
    <property type="component" value="Unassembled WGS sequence"/>
</dbReference>
<evidence type="ECO:0000313" key="2">
    <source>
        <dbReference type="Proteomes" id="UP001142175"/>
    </source>
</evidence>
<accession>A0A9X2PBU2</accession>
<dbReference type="AlphaFoldDB" id="A0A9X2PBU2"/>
<protein>
    <submittedName>
        <fullName evidence="1">Uncharacterized protein</fullName>
    </submittedName>
</protein>
<dbReference type="EMBL" id="JANSUY010000010">
    <property type="protein sequence ID" value="MCR9015850.1"/>
    <property type="molecule type" value="Genomic_DNA"/>
</dbReference>
<name>A0A9X2PBU2_9BACT</name>